<dbReference type="EMBL" id="PTJC01000008">
    <property type="protein sequence ID" value="PPK84403.1"/>
    <property type="molecule type" value="Genomic_DNA"/>
</dbReference>
<evidence type="ECO:0000313" key="1">
    <source>
        <dbReference type="EMBL" id="PPK84403.1"/>
    </source>
</evidence>
<keyword evidence="2" id="KW-1185">Reference proteome</keyword>
<accession>A0A2S6I0K5</accession>
<evidence type="ECO:0000313" key="2">
    <source>
        <dbReference type="Proteomes" id="UP000237662"/>
    </source>
</evidence>
<dbReference type="Gene3D" id="3.60.21.10">
    <property type="match status" value="1"/>
</dbReference>
<proteinExistence type="predicted"/>
<gene>
    <name evidence="1" type="ORF">CLV84_4173</name>
</gene>
<organism evidence="1 2">
    <name type="scientific">Neolewinella xylanilytica</name>
    <dbReference type="NCBI Taxonomy" id="1514080"/>
    <lineage>
        <taxon>Bacteria</taxon>
        <taxon>Pseudomonadati</taxon>
        <taxon>Bacteroidota</taxon>
        <taxon>Saprospiria</taxon>
        <taxon>Saprospirales</taxon>
        <taxon>Lewinellaceae</taxon>
        <taxon>Neolewinella</taxon>
    </lineage>
</organism>
<dbReference type="Proteomes" id="UP000237662">
    <property type="component" value="Unassembled WGS sequence"/>
</dbReference>
<sequence>MTAIALLTQCANYQLQEAEIEGLTSDAPPSGELEYSAFLVGDLGYDYDRGLTTLETMIEQMPAGADQSSLMLLGDITGKNGLEKEPDDDDLAYLDAVISRFQRVPGSIFWTPGENEIARDGQFSRLDRLEEYVEENSEKEVRFMPNNACSGPDDRELIDRVGLIGVNTAWYLADWDRDEEVSEGCDYTNRDAMTFAMADEIKGYRDQVKIVMMHHPLQSNGNRGGQFSFRQHLFPFTDVIPGAYVPLPVVGSIFRFIQGAGGGAQDINSLRYQEFIRKVESGIDDETNVIFVSAHEHLMMLNHEEEYINIVAGSGSVRGPGIGGNDANFVQGAVGYGKLDFYEDGAVYLGFYTVDEDGNQERTFYRRIIADRFASQDVGIEPVPSEVVTDDTVRTAIYAGDPESKSGLFESTFGRHYRPLYYTEVKVPVLKIDTIFGGLNPYRRGGGMTTMSLHTEGGDGRLYQLRSVRKNPAQLLPGLLENSFAADVAKDQFTAIHPYAPLALPPLQQKLGLLAADPYLFYVPKQPALGDFNLNFGGEMYWLEQRPDEDWSDSGFFGDSKMIESNSSTRELLWEDWKNYADQPNFARARLFDFLIGDWDRHRDQWRWASFEEEDGRTRFVPVGRDRDQVFSDFDGTLLSVARLFIPEARKLRPFTGDLDHARWRALNGKWNDRVFLNQITREKMLAEATFIQESITDADIDAALRRMPPEVIPYSLDVEHIDEKLKSRLDQLDRFAEDYYEVLAERVNILGTDQDDYFLLEGMEDGTLRVQVFDADSDGEADELYYSRLFLPGETKSVQVYGLDGDDRFVLRGPDSDVDIRIIGGTDGDEVIAEGRLGAKVYDEEEGIELTGNTSRLKDRRTDKYPELNTYDFQEYYPDYMIPTPSIGFNVDDGFFLGAGLSRTIMGWKPDPYSQRHKIGASYSTNEFWKANYSGEFNDVFARRTDIVLDAHYFSPGYVANYFGLGNDGPGQPDDDNLDGIGIDEDQVLEYNRARREEIFINPMLRFRGKRNRLSFSVGPFYHRFDLDDAPDFALINELADNVTGDRIFEAQPFAGLSARLSSNNLAIPLLAQNGLVYDVYARHSINLDDTDRQTTKVGGNLSFYRMLTKAINFATRFGVEYNGGDPEFYQLASMGGRSNYRAARVDRYLGHKLVYQNVDLRFMGFGFGKGEVPTVGGFILGLDHGRVWLNGEDSATWHFGYGGGVWVAPLGATILSLTYFMDDESGRLNFAAGFPF</sequence>
<reference evidence="1 2" key="1">
    <citation type="submission" date="2018-02" db="EMBL/GenBank/DDBJ databases">
        <title>Genomic Encyclopedia of Archaeal and Bacterial Type Strains, Phase II (KMG-II): from individual species to whole genera.</title>
        <authorList>
            <person name="Goeker M."/>
        </authorList>
    </citation>
    <scope>NUCLEOTIDE SEQUENCE [LARGE SCALE GENOMIC DNA]</scope>
    <source>
        <strain evidence="1 2">DSM 29526</strain>
    </source>
</reference>
<protein>
    <recommendedName>
        <fullName evidence="3">Calcineurin-like phosphoesterase family protein</fullName>
    </recommendedName>
</protein>
<dbReference type="AlphaFoldDB" id="A0A2S6I0K5"/>
<evidence type="ECO:0008006" key="3">
    <source>
        <dbReference type="Google" id="ProtNLM"/>
    </source>
</evidence>
<comment type="caution">
    <text evidence="1">The sequence shown here is derived from an EMBL/GenBank/DDBJ whole genome shotgun (WGS) entry which is preliminary data.</text>
</comment>
<name>A0A2S6I0K5_9BACT</name>
<dbReference type="InterPro" id="IPR029052">
    <property type="entry name" value="Metallo-depent_PP-like"/>
</dbReference>
<dbReference type="SUPFAM" id="SSF56300">
    <property type="entry name" value="Metallo-dependent phosphatases"/>
    <property type="match status" value="1"/>
</dbReference>